<dbReference type="Pfam" id="PF08310">
    <property type="entry name" value="LGFP"/>
    <property type="match status" value="5"/>
</dbReference>
<evidence type="ECO:0000256" key="2">
    <source>
        <dbReference type="SAM" id="MobiDB-lite"/>
    </source>
</evidence>
<name>A0A8H9MDI8_9PSEU</name>
<dbReference type="SMART" id="SM00020">
    <property type="entry name" value="Tryp_SPc"/>
    <property type="match status" value="1"/>
</dbReference>
<dbReference type="InterPro" id="IPR043504">
    <property type="entry name" value="Peptidase_S1_PA_chymotrypsin"/>
</dbReference>
<gene>
    <name evidence="5" type="ORF">GCM10017566_62340</name>
</gene>
<feature type="domain" description="Peptidase S1" evidence="4">
    <location>
        <begin position="16"/>
        <end position="229"/>
    </location>
</feature>
<feature type="chain" id="PRO_5038765983" description="Peptidase S1 domain-containing protein" evidence="3">
    <location>
        <begin position="29"/>
        <end position="503"/>
    </location>
</feature>
<protein>
    <recommendedName>
        <fullName evidence="4">Peptidase S1 domain-containing protein</fullName>
    </recommendedName>
</protein>
<feature type="region of interest" description="Disordered" evidence="2">
    <location>
        <begin position="165"/>
        <end position="186"/>
    </location>
</feature>
<dbReference type="InterPro" id="IPR013207">
    <property type="entry name" value="LGFP"/>
</dbReference>
<dbReference type="AlphaFoldDB" id="A0A8H9MDI8"/>
<dbReference type="GO" id="GO:0006508">
    <property type="term" value="P:proteolysis"/>
    <property type="evidence" value="ECO:0007669"/>
    <property type="project" value="InterPro"/>
</dbReference>
<evidence type="ECO:0000256" key="1">
    <source>
        <dbReference type="ARBA" id="ARBA00023157"/>
    </source>
</evidence>
<sequence>MPAFSRRHFRRTAAIIAFGLAVSAPATYEFVVKLTNDTGDCSGVLTASQWVLTSSTCFPGTAQIGAPTTPTTATVGRADLSGTTDHVVKVDSIVPQTGRSLVLAHLATAVTDVDTLTVGATAAQNGDSLTVAGYGRTATEWVPNQVHTSVVTVDATTATTLSVNSSGGPTTCKGDAGGPALRDNNGTPELVALNHASWQRGCLAETETRTGAVETRVDDLHDSLTGQTNSPILTRYLALGGTASFLAAPVGGETSVAGGTVQNYEHGALYNSPSSGTHYVLGAILGRYQQIGGPAAIGFPTTDETGTPDGVGRYNRFSLASGASIYWTPSTGAHAVLGAIRGKWAALGWETNLGYPTTDETGTADGLARYNDFSRSDGASIYWTSANGAHAIQGLIRAKWIAQGQGAALGYPTTDESVTPDGVGRYNHFSLASGASIYWTPSTGAHAVLGAIRGTWASLGWEAGRLGYPASDEYGITGGRRSDFQHGYIIWTASNNTVQAFYY</sequence>
<dbReference type="PROSITE" id="PS50240">
    <property type="entry name" value="TRYPSIN_DOM"/>
    <property type="match status" value="1"/>
</dbReference>
<dbReference type="GO" id="GO:0004252">
    <property type="term" value="F:serine-type endopeptidase activity"/>
    <property type="evidence" value="ECO:0007669"/>
    <property type="project" value="InterPro"/>
</dbReference>
<keyword evidence="6" id="KW-1185">Reference proteome</keyword>
<dbReference type="Gene3D" id="2.40.10.10">
    <property type="entry name" value="Trypsin-like serine proteases"/>
    <property type="match status" value="1"/>
</dbReference>
<evidence type="ECO:0000313" key="6">
    <source>
        <dbReference type="Proteomes" id="UP000658656"/>
    </source>
</evidence>
<keyword evidence="1" id="KW-1015">Disulfide bond</keyword>
<reference evidence="5" key="2">
    <citation type="submission" date="2020-09" db="EMBL/GenBank/DDBJ databases">
        <authorList>
            <person name="Sun Q."/>
            <person name="Zhou Y."/>
        </authorList>
    </citation>
    <scope>NUCLEOTIDE SEQUENCE</scope>
    <source>
        <strain evidence="5">CGMCC 4.7679</strain>
    </source>
</reference>
<feature type="signal peptide" evidence="3">
    <location>
        <begin position="1"/>
        <end position="28"/>
    </location>
</feature>
<proteinExistence type="predicted"/>
<evidence type="ECO:0000256" key="3">
    <source>
        <dbReference type="SAM" id="SignalP"/>
    </source>
</evidence>
<dbReference type="SUPFAM" id="SSF50494">
    <property type="entry name" value="Trypsin-like serine proteases"/>
    <property type="match status" value="1"/>
</dbReference>
<dbReference type="InterPro" id="IPR050430">
    <property type="entry name" value="Peptidase_S1"/>
</dbReference>
<reference evidence="5" key="1">
    <citation type="journal article" date="2014" name="Int. J. Syst. Evol. Microbiol.">
        <title>Complete genome sequence of Corynebacterium casei LMG S-19264T (=DSM 44701T), isolated from a smear-ripened cheese.</title>
        <authorList>
            <consortium name="US DOE Joint Genome Institute (JGI-PGF)"/>
            <person name="Walter F."/>
            <person name="Albersmeier A."/>
            <person name="Kalinowski J."/>
            <person name="Ruckert C."/>
        </authorList>
    </citation>
    <scope>NUCLEOTIDE SEQUENCE</scope>
    <source>
        <strain evidence="5">CGMCC 4.7679</strain>
    </source>
</reference>
<accession>A0A8H9MDI8</accession>
<dbReference type="RefSeq" id="WP_183176890.1">
    <property type="nucleotide sequence ID" value="NZ_BNAV01000013.1"/>
</dbReference>
<organism evidence="5 6">
    <name type="scientific">Amycolatopsis bartoniae</name>
    <dbReference type="NCBI Taxonomy" id="941986"/>
    <lineage>
        <taxon>Bacteria</taxon>
        <taxon>Bacillati</taxon>
        <taxon>Actinomycetota</taxon>
        <taxon>Actinomycetes</taxon>
        <taxon>Pseudonocardiales</taxon>
        <taxon>Pseudonocardiaceae</taxon>
        <taxon>Amycolatopsis</taxon>
    </lineage>
</organism>
<dbReference type="PANTHER" id="PTHR24276">
    <property type="entry name" value="POLYSERASE-RELATED"/>
    <property type="match status" value="1"/>
</dbReference>
<dbReference type="InterPro" id="IPR009003">
    <property type="entry name" value="Peptidase_S1_PA"/>
</dbReference>
<keyword evidence="3" id="KW-0732">Signal</keyword>
<comment type="caution">
    <text evidence="5">The sequence shown here is derived from an EMBL/GenBank/DDBJ whole genome shotgun (WGS) entry which is preliminary data.</text>
</comment>
<dbReference type="Pfam" id="PF00089">
    <property type="entry name" value="Trypsin"/>
    <property type="match status" value="1"/>
</dbReference>
<evidence type="ECO:0000313" key="5">
    <source>
        <dbReference type="EMBL" id="GHF79680.1"/>
    </source>
</evidence>
<dbReference type="InterPro" id="IPR001254">
    <property type="entry name" value="Trypsin_dom"/>
</dbReference>
<dbReference type="EMBL" id="BNAV01000013">
    <property type="protein sequence ID" value="GHF79680.1"/>
    <property type="molecule type" value="Genomic_DNA"/>
</dbReference>
<dbReference type="PANTHER" id="PTHR24276:SF98">
    <property type="entry name" value="FI18310P1-RELATED"/>
    <property type="match status" value="1"/>
</dbReference>
<dbReference type="Proteomes" id="UP000658656">
    <property type="component" value="Unassembled WGS sequence"/>
</dbReference>
<evidence type="ECO:0000259" key="4">
    <source>
        <dbReference type="PROSITE" id="PS50240"/>
    </source>
</evidence>